<evidence type="ECO:0000259" key="7">
    <source>
        <dbReference type="Pfam" id="PF03772"/>
    </source>
</evidence>
<evidence type="ECO:0000313" key="10">
    <source>
        <dbReference type="Proteomes" id="UP000193061"/>
    </source>
</evidence>
<feature type="domain" description="ComEC/Rec2-related protein" evidence="7">
    <location>
        <begin position="236"/>
        <end position="511"/>
    </location>
</feature>
<dbReference type="Pfam" id="PF13567">
    <property type="entry name" value="DUF4131"/>
    <property type="match status" value="1"/>
</dbReference>
<reference evidence="9 10" key="1">
    <citation type="submission" date="2017-03" db="EMBL/GenBank/DDBJ databases">
        <authorList>
            <person name="Afonso C.L."/>
            <person name="Miller P.J."/>
            <person name="Scott M.A."/>
            <person name="Spackman E."/>
            <person name="Goraichik I."/>
            <person name="Dimitrov K.M."/>
            <person name="Suarez D.L."/>
            <person name="Swayne D.E."/>
        </authorList>
    </citation>
    <scope>NUCLEOTIDE SEQUENCE [LARGE SCALE GENOMIC DNA]</scope>
    <source>
        <strain evidence="9 10">CECT 7450</strain>
    </source>
</reference>
<evidence type="ECO:0000256" key="4">
    <source>
        <dbReference type="ARBA" id="ARBA00022989"/>
    </source>
</evidence>
<feature type="transmembrane region" description="Helical" evidence="6">
    <location>
        <begin position="66"/>
        <end position="85"/>
    </location>
</feature>
<dbReference type="OrthoDB" id="9790149at2"/>
<gene>
    <name evidence="9" type="ORF">ROA7450_01819</name>
</gene>
<keyword evidence="4 6" id="KW-1133">Transmembrane helix</keyword>
<evidence type="ECO:0000256" key="1">
    <source>
        <dbReference type="ARBA" id="ARBA00004651"/>
    </source>
</evidence>
<evidence type="ECO:0000256" key="3">
    <source>
        <dbReference type="ARBA" id="ARBA00022692"/>
    </source>
</evidence>
<dbReference type="PANTHER" id="PTHR30619:SF1">
    <property type="entry name" value="RECOMBINATION PROTEIN 2"/>
    <property type="match status" value="1"/>
</dbReference>
<feature type="transmembrane region" description="Helical" evidence="6">
    <location>
        <begin position="297"/>
        <end position="318"/>
    </location>
</feature>
<dbReference type="PANTHER" id="PTHR30619">
    <property type="entry name" value="DNA INTERNALIZATION/COMPETENCE PROTEIN COMEC/REC2"/>
    <property type="match status" value="1"/>
</dbReference>
<keyword evidence="3 6" id="KW-0812">Transmembrane</keyword>
<feature type="transmembrane region" description="Helical" evidence="6">
    <location>
        <begin position="487"/>
        <end position="508"/>
    </location>
</feature>
<feature type="transmembrane region" description="Helical" evidence="6">
    <location>
        <begin position="458"/>
        <end position="475"/>
    </location>
</feature>
<keyword evidence="2" id="KW-1003">Cell membrane</keyword>
<evidence type="ECO:0000259" key="8">
    <source>
        <dbReference type="Pfam" id="PF13567"/>
    </source>
</evidence>
<dbReference type="InterPro" id="IPR052159">
    <property type="entry name" value="Competence_DNA_uptake"/>
</dbReference>
<evidence type="ECO:0000313" key="9">
    <source>
        <dbReference type="EMBL" id="SLN37781.1"/>
    </source>
</evidence>
<feature type="transmembrane region" description="Helical" evidence="6">
    <location>
        <begin position="256"/>
        <end position="277"/>
    </location>
</feature>
<accession>A0A1X6Z1N3</accession>
<feature type="transmembrane region" description="Helical" evidence="6">
    <location>
        <begin position="43"/>
        <end position="60"/>
    </location>
</feature>
<proteinExistence type="predicted"/>
<dbReference type="EMBL" id="FWFX01000004">
    <property type="protein sequence ID" value="SLN37781.1"/>
    <property type="molecule type" value="Genomic_DNA"/>
</dbReference>
<keyword evidence="10" id="KW-1185">Reference proteome</keyword>
<comment type="subcellular location">
    <subcellularLocation>
        <location evidence="1">Cell membrane</location>
        <topology evidence="1">Multi-pass membrane protein</topology>
    </subcellularLocation>
</comment>
<sequence>MGLLERIKLCWLSQRGYLFPWVSVAIAVGIGVFFSLRYEPQASVYISIFLMSVFAVWIAVTGPNAFAPLILGLIFVATGFCLAGARAHLVAEPVLGWRYYGPIEGRLVALDRSASDALRLTLDHVRLLKVPQDRTPERVRVSLHGNWDTFVPQAGLRVMLTGHLSPPSGPIEPHGFDFQRHAWFQKIGAIGYTRTPVLSITPPDGGLPLMSARLALSKRIQAHLRGEVGAFAAAVVTGDRSAISQATMEDLRHSNLAHLLAISGLHMGLLVGFVFAVARLGFAMVPAVGMRIPAKKLSAGIALTAAAGYLALSGGNVATERAFVMAAVALVAVMLDRRVISLRAVAVAAIIVLTLRPEALLGPGFQMSFAATTGLVAAFGLIRELELSLGPKWLKPVSAVVISSLVAGLATAPIAAAHFNQIVHYGLLANVLSVPVMGIVVMPAAVVAMCLMPLGLEAIPLWIMGQGLTWILHVAEWVSGLDGVRRLVISPSGQVLPFIALGLLFAILWQGRTRVLGFVPVVIGFLIWAGSERPDVLIADTGALVGVMTTEGRALSKPRGAGFIAQNWLENDGDMAEQALAAARWEVHKIGGSSIRVVQGKREISELKGCDRDDFLVLNKMPPQDLPCRVIHPGNLKETGALAFYVKAGDVKEIAARQITGTRLWNALNR</sequence>
<keyword evidence="5 6" id="KW-0472">Membrane</keyword>
<feature type="domain" description="DUF4131" evidence="8">
    <location>
        <begin position="44"/>
        <end position="196"/>
    </location>
</feature>
<organism evidence="9 10">
    <name type="scientific">Roseovarius albus</name>
    <dbReference type="NCBI Taxonomy" id="1247867"/>
    <lineage>
        <taxon>Bacteria</taxon>
        <taxon>Pseudomonadati</taxon>
        <taxon>Pseudomonadota</taxon>
        <taxon>Alphaproteobacteria</taxon>
        <taxon>Rhodobacterales</taxon>
        <taxon>Roseobacteraceae</taxon>
        <taxon>Roseovarius</taxon>
    </lineage>
</organism>
<dbReference type="NCBIfam" id="TIGR00360">
    <property type="entry name" value="ComEC_N-term"/>
    <property type="match status" value="1"/>
</dbReference>
<dbReference type="InterPro" id="IPR004477">
    <property type="entry name" value="ComEC_N"/>
</dbReference>
<feature type="transmembrane region" description="Helical" evidence="6">
    <location>
        <begin position="397"/>
        <end position="419"/>
    </location>
</feature>
<protein>
    <submittedName>
        <fullName evidence="9">ComEC family competence protein</fullName>
    </submittedName>
</protein>
<evidence type="ECO:0000256" key="6">
    <source>
        <dbReference type="SAM" id="Phobius"/>
    </source>
</evidence>
<feature type="transmembrane region" description="Helical" evidence="6">
    <location>
        <begin position="339"/>
        <end position="355"/>
    </location>
</feature>
<feature type="transmembrane region" description="Helical" evidence="6">
    <location>
        <begin position="18"/>
        <end position="36"/>
    </location>
</feature>
<dbReference type="Proteomes" id="UP000193061">
    <property type="component" value="Unassembled WGS sequence"/>
</dbReference>
<evidence type="ECO:0000256" key="2">
    <source>
        <dbReference type="ARBA" id="ARBA00022475"/>
    </source>
</evidence>
<dbReference type="RefSeq" id="WP_085805342.1">
    <property type="nucleotide sequence ID" value="NZ_FWFX01000004.1"/>
</dbReference>
<dbReference type="GO" id="GO:0005886">
    <property type="term" value="C:plasma membrane"/>
    <property type="evidence" value="ECO:0007669"/>
    <property type="project" value="UniProtKB-SubCell"/>
</dbReference>
<dbReference type="Pfam" id="PF03772">
    <property type="entry name" value="Competence"/>
    <property type="match status" value="1"/>
</dbReference>
<dbReference type="AlphaFoldDB" id="A0A1X6Z1N3"/>
<evidence type="ECO:0000256" key="5">
    <source>
        <dbReference type="ARBA" id="ARBA00023136"/>
    </source>
</evidence>
<name>A0A1X6Z1N3_9RHOB</name>
<feature type="transmembrane region" description="Helical" evidence="6">
    <location>
        <begin position="425"/>
        <end position="451"/>
    </location>
</feature>
<dbReference type="InterPro" id="IPR025405">
    <property type="entry name" value="DUF4131"/>
</dbReference>